<dbReference type="AlphaFoldDB" id="A0A7K1J4G2"/>
<keyword evidence="2" id="KW-0472">Membrane</keyword>
<feature type="transmembrane region" description="Helical" evidence="2">
    <location>
        <begin position="44"/>
        <end position="67"/>
    </location>
</feature>
<proteinExistence type="predicted"/>
<feature type="transmembrane region" description="Helical" evidence="2">
    <location>
        <begin position="18"/>
        <end position="38"/>
    </location>
</feature>
<organism evidence="3 4">
    <name type="scientific">Bifidobacterium canis</name>
    <dbReference type="NCBI Taxonomy" id="2610880"/>
    <lineage>
        <taxon>Bacteria</taxon>
        <taxon>Bacillati</taxon>
        <taxon>Actinomycetota</taxon>
        <taxon>Actinomycetes</taxon>
        <taxon>Bifidobacteriales</taxon>
        <taxon>Bifidobacteriaceae</taxon>
        <taxon>Bifidobacterium</taxon>
    </lineage>
</organism>
<evidence type="ECO:0000313" key="3">
    <source>
        <dbReference type="EMBL" id="MUH59534.1"/>
    </source>
</evidence>
<keyword evidence="2" id="KW-1133">Transmembrane helix</keyword>
<keyword evidence="4" id="KW-1185">Reference proteome</keyword>
<evidence type="ECO:0000256" key="1">
    <source>
        <dbReference type="SAM" id="Coils"/>
    </source>
</evidence>
<dbReference type="Proteomes" id="UP000487882">
    <property type="component" value="Unassembled WGS sequence"/>
</dbReference>
<dbReference type="InterPro" id="IPR010540">
    <property type="entry name" value="CmpB_TMEM229"/>
</dbReference>
<feature type="transmembrane region" description="Helical" evidence="2">
    <location>
        <begin position="123"/>
        <end position="145"/>
    </location>
</feature>
<keyword evidence="1" id="KW-0175">Coiled coil</keyword>
<evidence type="ECO:0000313" key="4">
    <source>
        <dbReference type="Proteomes" id="UP000487882"/>
    </source>
</evidence>
<comment type="caution">
    <text evidence="3">The sequence shown here is derived from an EMBL/GenBank/DDBJ whole genome shotgun (WGS) entry which is preliminary data.</text>
</comment>
<accession>A0A7K1J4G2</accession>
<evidence type="ECO:0000256" key="2">
    <source>
        <dbReference type="SAM" id="Phobius"/>
    </source>
</evidence>
<feature type="coiled-coil region" evidence="1">
    <location>
        <begin position="145"/>
        <end position="194"/>
    </location>
</feature>
<dbReference type="EMBL" id="WNLP01000003">
    <property type="protein sequence ID" value="MUH59534.1"/>
    <property type="molecule type" value="Genomic_DNA"/>
</dbReference>
<protein>
    <submittedName>
        <fullName evidence="3">Putative ABC-transporter type IV</fullName>
    </submittedName>
</protein>
<keyword evidence="2" id="KW-0812">Transmembrane</keyword>
<gene>
    <name evidence="3" type="ORF">GSD1FS_0863</name>
</gene>
<name>A0A7K1J4G2_9BIFI</name>
<reference evidence="3 4" key="1">
    <citation type="submission" date="2019-09" db="EMBL/GenBank/DDBJ databases">
        <title>Bifidobacterium canis sp. nov., isolated from the digestive tract of German Shepherd dog puppy.</title>
        <authorList>
            <person name="Bunesova V."/>
        </authorList>
    </citation>
    <scope>NUCLEOTIDE SEQUENCE [LARGE SCALE GENOMIC DNA]</scope>
    <source>
        <strain evidence="3 4">GSD1FS</strain>
    </source>
</reference>
<sequence length="261" mass="29691">MGDAAQHRDEKRFVDRGILNGPICPIYGFGAMLAIFVLHNEHSLIAVFLSSGVLCCTLEYITSWGIEKMFHMRLWDYSNKPFNINGRVYLNGFLFFAAGCTVVKEWVQPWIDTQLDKIDPLTLNIVSITLFIILLADAAVTLAGLTSMNSKLGRAEAYIKSLKQEQIAHLDVHITSADEHLEKLGERAEQLGERAGQTATRIRERAHTSGEEASEKIHGIFNWQQRRLLDAYPDMRTERSTSLMNTIREQLSKYRRKHNAL</sequence>
<dbReference type="Pfam" id="PF06541">
    <property type="entry name" value="ABC_trans_CmpB"/>
    <property type="match status" value="1"/>
</dbReference>
<feature type="transmembrane region" description="Helical" evidence="2">
    <location>
        <begin position="88"/>
        <end position="111"/>
    </location>
</feature>